<name>X0WZ94_9ZZZZ</name>
<accession>X0WZ94</accession>
<dbReference type="AlphaFoldDB" id="X0WZ94"/>
<reference evidence="1" key="1">
    <citation type="journal article" date="2014" name="Front. Microbiol.">
        <title>High frequency of phylogenetically diverse reductive dehalogenase-homologous genes in deep subseafloor sedimentary metagenomes.</title>
        <authorList>
            <person name="Kawai M."/>
            <person name="Futagami T."/>
            <person name="Toyoda A."/>
            <person name="Takaki Y."/>
            <person name="Nishi S."/>
            <person name="Hori S."/>
            <person name="Arai W."/>
            <person name="Tsubouchi T."/>
            <person name="Morono Y."/>
            <person name="Uchiyama I."/>
            <person name="Ito T."/>
            <person name="Fujiyama A."/>
            <person name="Inagaki F."/>
            <person name="Takami H."/>
        </authorList>
    </citation>
    <scope>NUCLEOTIDE SEQUENCE</scope>
    <source>
        <strain evidence="1">Expedition CK06-06</strain>
    </source>
</reference>
<protein>
    <submittedName>
        <fullName evidence="1">Uncharacterized protein</fullName>
    </submittedName>
</protein>
<sequence length="249" mass="27644">MDRFYGVEQPEYVVNVHGIDYVWIYPNTLYRPALDYLHDHADPQRDVVLLDMHAGLSRHYDGPLALAVVDGSAGEDRILRGLAQCTTGRERVWYLSFPEVPGDSRGLIRHHLARQATEAGTLLFDGMAITLYDLGPDALFAPLRPEVEHEVHLGEGIVLVGYDLPKAQLSAGETMVIRLYWHCSHPVTTSYTVFTHLLGPGQVMYGQHDSIPHGGARPTTSWVPGDTIVDEYHLQVAPDAPPGDYQLAV</sequence>
<organism evidence="1">
    <name type="scientific">marine sediment metagenome</name>
    <dbReference type="NCBI Taxonomy" id="412755"/>
    <lineage>
        <taxon>unclassified sequences</taxon>
        <taxon>metagenomes</taxon>
        <taxon>ecological metagenomes</taxon>
    </lineage>
</organism>
<evidence type="ECO:0000313" key="1">
    <source>
        <dbReference type="EMBL" id="GAG18051.1"/>
    </source>
</evidence>
<dbReference type="EMBL" id="BARS01031431">
    <property type="protein sequence ID" value="GAG18051.1"/>
    <property type="molecule type" value="Genomic_DNA"/>
</dbReference>
<feature type="non-terminal residue" evidence="1">
    <location>
        <position position="249"/>
    </location>
</feature>
<proteinExistence type="predicted"/>
<comment type="caution">
    <text evidence="1">The sequence shown here is derived from an EMBL/GenBank/DDBJ whole genome shotgun (WGS) entry which is preliminary data.</text>
</comment>
<gene>
    <name evidence="1" type="ORF">S01H1_48913</name>
</gene>